<proteinExistence type="predicted"/>
<dbReference type="InterPro" id="IPR036576">
    <property type="entry name" value="WRKY_dom_sf"/>
</dbReference>
<keyword evidence="3 7" id="KW-0238">DNA-binding</keyword>
<dbReference type="PANTHER" id="PTHR31282">
    <property type="entry name" value="WRKY TRANSCRIPTION FACTOR 21-RELATED"/>
    <property type="match status" value="1"/>
</dbReference>
<evidence type="ECO:0000256" key="3">
    <source>
        <dbReference type="ARBA" id="ARBA00023125"/>
    </source>
</evidence>
<evidence type="ECO:0000256" key="2">
    <source>
        <dbReference type="ARBA" id="ARBA00023015"/>
    </source>
</evidence>
<dbReference type="InterPro" id="IPR044810">
    <property type="entry name" value="WRKY_plant"/>
</dbReference>
<organism evidence="7 8">
    <name type="scientific">Lithospermum erythrorhizon</name>
    <name type="common">Purple gromwell</name>
    <name type="synonym">Lithospermum officinale var. erythrorhizon</name>
    <dbReference type="NCBI Taxonomy" id="34254"/>
    <lineage>
        <taxon>Eukaryota</taxon>
        <taxon>Viridiplantae</taxon>
        <taxon>Streptophyta</taxon>
        <taxon>Embryophyta</taxon>
        <taxon>Tracheophyta</taxon>
        <taxon>Spermatophyta</taxon>
        <taxon>Magnoliopsida</taxon>
        <taxon>eudicotyledons</taxon>
        <taxon>Gunneridae</taxon>
        <taxon>Pentapetalae</taxon>
        <taxon>asterids</taxon>
        <taxon>lamiids</taxon>
        <taxon>Boraginales</taxon>
        <taxon>Boraginaceae</taxon>
        <taxon>Boraginoideae</taxon>
        <taxon>Lithospermeae</taxon>
        <taxon>Lithospermum</taxon>
    </lineage>
</organism>
<sequence length="310" mass="34892">MERSSRLLCPENQIELVMELVKGKEYANQLQAILSKIVVGDEEVALGEELAHKVLRSFTDALARVSLCRTNKLGQIKNSVEKDFGESGKKRPAEIMKDKRGCYRRRKDVISWVIVSPTTEDGYAWRKYGQKAIQNSKHPRCYFRCTHKFDRDCKALKHVEKTEGDGLILYKTTYISQHTCKDQTRAQIIVDSEVTDSTSMIDFRVKMPTSNSLHHIPPRNNNFVPPIIIKQESNNGDTKSDLTDNLSSIASSAIWPAVVGSEGYSPKMASIHDQEVASSLYAGDASTSLGDLDIKTLISDKFLDFPFEEL</sequence>
<dbReference type="SMART" id="SM00774">
    <property type="entry name" value="WRKY"/>
    <property type="match status" value="1"/>
</dbReference>
<dbReference type="AlphaFoldDB" id="A0AAV3RGL5"/>
<dbReference type="PROSITE" id="PS50811">
    <property type="entry name" value="WRKY"/>
    <property type="match status" value="1"/>
</dbReference>
<keyword evidence="8" id="KW-1185">Reference proteome</keyword>
<reference evidence="7 8" key="1">
    <citation type="submission" date="2024-01" db="EMBL/GenBank/DDBJ databases">
        <title>The complete chloroplast genome sequence of Lithospermum erythrorhizon: insights into the phylogenetic relationship among Boraginaceae species and the maternal lineages of purple gromwells.</title>
        <authorList>
            <person name="Okada T."/>
            <person name="Watanabe K."/>
        </authorList>
    </citation>
    <scope>NUCLEOTIDE SEQUENCE [LARGE SCALE GENOMIC DNA]</scope>
</reference>
<evidence type="ECO:0000256" key="1">
    <source>
        <dbReference type="ARBA" id="ARBA00004123"/>
    </source>
</evidence>
<gene>
    <name evidence="7" type="ORF">LIER_41533</name>
</gene>
<dbReference type="Gene3D" id="2.20.25.80">
    <property type="entry name" value="WRKY domain"/>
    <property type="match status" value="1"/>
</dbReference>
<dbReference type="Proteomes" id="UP001454036">
    <property type="component" value="Unassembled WGS sequence"/>
</dbReference>
<dbReference type="Pfam" id="PF03106">
    <property type="entry name" value="WRKY"/>
    <property type="match status" value="1"/>
</dbReference>
<dbReference type="EMBL" id="BAABME010026196">
    <property type="protein sequence ID" value="GAA0173472.1"/>
    <property type="molecule type" value="Genomic_DNA"/>
</dbReference>
<comment type="subcellular location">
    <subcellularLocation>
        <location evidence="1">Nucleus</location>
    </subcellularLocation>
</comment>
<feature type="domain" description="WRKY" evidence="6">
    <location>
        <begin position="120"/>
        <end position="165"/>
    </location>
</feature>
<evidence type="ECO:0000259" key="6">
    <source>
        <dbReference type="PROSITE" id="PS50811"/>
    </source>
</evidence>
<evidence type="ECO:0000256" key="5">
    <source>
        <dbReference type="ARBA" id="ARBA00023242"/>
    </source>
</evidence>
<dbReference type="SUPFAM" id="SSF118290">
    <property type="entry name" value="WRKY DNA-binding domain"/>
    <property type="match status" value="1"/>
</dbReference>
<dbReference type="InterPro" id="IPR003657">
    <property type="entry name" value="WRKY_dom"/>
</dbReference>
<accession>A0AAV3RGL5</accession>
<comment type="caution">
    <text evidence="7">The sequence shown here is derived from an EMBL/GenBank/DDBJ whole genome shotgun (WGS) entry which is preliminary data.</text>
</comment>
<evidence type="ECO:0000313" key="8">
    <source>
        <dbReference type="Proteomes" id="UP001454036"/>
    </source>
</evidence>
<protein>
    <submittedName>
        <fullName evidence="7">DNA-binding transcription factor</fullName>
    </submittedName>
</protein>
<evidence type="ECO:0000313" key="7">
    <source>
        <dbReference type="EMBL" id="GAA0173472.1"/>
    </source>
</evidence>
<keyword evidence="2" id="KW-0805">Transcription regulation</keyword>
<dbReference type="GO" id="GO:0043565">
    <property type="term" value="F:sequence-specific DNA binding"/>
    <property type="evidence" value="ECO:0007669"/>
    <property type="project" value="InterPro"/>
</dbReference>
<keyword evidence="5" id="KW-0539">Nucleus</keyword>
<dbReference type="GO" id="GO:0005634">
    <property type="term" value="C:nucleus"/>
    <property type="evidence" value="ECO:0007669"/>
    <property type="project" value="UniProtKB-SubCell"/>
</dbReference>
<evidence type="ECO:0000256" key="4">
    <source>
        <dbReference type="ARBA" id="ARBA00023163"/>
    </source>
</evidence>
<keyword evidence="4" id="KW-0804">Transcription</keyword>
<dbReference type="GO" id="GO:0003700">
    <property type="term" value="F:DNA-binding transcription factor activity"/>
    <property type="evidence" value="ECO:0007669"/>
    <property type="project" value="InterPro"/>
</dbReference>
<name>A0AAV3RGL5_LITER</name>